<dbReference type="AlphaFoldDB" id="Q9HIP8"/>
<dbReference type="GO" id="GO:0005524">
    <property type="term" value="F:ATP binding"/>
    <property type="evidence" value="ECO:0007669"/>
    <property type="project" value="UniProtKB-KW"/>
</dbReference>
<keyword evidence="12" id="KW-0648">Protein biosynthesis</keyword>
<keyword evidence="7 16" id="KW-0820">tRNA-binding</keyword>
<dbReference type="Gene3D" id="2.40.50.140">
    <property type="entry name" value="Nucleic acid-binding proteins"/>
    <property type="match status" value="1"/>
</dbReference>
<dbReference type="GO" id="GO:0005737">
    <property type="term" value="C:cytoplasm"/>
    <property type="evidence" value="ECO:0007669"/>
    <property type="project" value="UniProtKB-SubCell"/>
</dbReference>
<keyword evidence="9" id="KW-0547">Nucleotide-binding</keyword>
<dbReference type="Pfam" id="PF01588">
    <property type="entry name" value="tRNA_bind"/>
    <property type="match status" value="1"/>
</dbReference>
<keyword evidence="8 18" id="KW-0436">Ligase</keyword>
<dbReference type="EnsemblBacteria" id="CAC12407">
    <property type="protein sequence ID" value="CAC12407"/>
    <property type="gene ID" value="CAC12407"/>
</dbReference>
<reference evidence="18 19" key="1">
    <citation type="journal article" date="2000" name="Nature">
        <title>The genome sequence of the thermoacidophilic scavenger Thermoplasma acidophilum.</title>
        <authorList>
            <person name="Ruepp A."/>
            <person name="Graml W."/>
            <person name="Santos-Martinez M.L."/>
            <person name="Koretke K.K."/>
            <person name="Volker C."/>
            <person name="Mewes H.W."/>
            <person name="Frishman D."/>
            <person name="Stocker S."/>
            <person name="Lupas A.N."/>
            <person name="Baumeister W."/>
        </authorList>
    </citation>
    <scope>NUCLEOTIDE SEQUENCE [LARGE SCALE GENOMIC DNA]</scope>
    <source>
        <strain evidence="19">ATCC 25905 / DSM 1728 / JCM 9062 / NBRC 15155 / AMRC-C165</strain>
    </source>
</reference>
<dbReference type="PANTHER" id="PTHR11586:SF37">
    <property type="entry name" value="TRNA-BINDING DOMAIN-CONTAINING PROTEIN"/>
    <property type="match status" value="1"/>
</dbReference>
<dbReference type="GO" id="GO:0000049">
    <property type="term" value="F:tRNA binding"/>
    <property type="evidence" value="ECO:0007669"/>
    <property type="project" value="UniProtKB-UniRule"/>
</dbReference>
<evidence type="ECO:0000256" key="11">
    <source>
        <dbReference type="ARBA" id="ARBA00022884"/>
    </source>
</evidence>
<evidence type="ECO:0000256" key="2">
    <source>
        <dbReference type="ARBA" id="ARBA00004496"/>
    </source>
</evidence>
<dbReference type="FunFam" id="2.40.50.140:FF:000042">
    <property type="entry name" value="Methionine--tRNA ligase"/>
    <property type="match status" value="1"/>
</dbReference>
<dbReference type="GO" id="GO:0004825">
    <property type="term" value="F:methionine-tRNA ligase activity"/>
    <property type="evidence" value="ECO:0007669"/>
    <property type="project" value="UniProtKB-EC"/>
</dbReference>
<dbReference type="InterPro" id="IPR012340">
    <property type="entry name" value="NA-bd_OB-fold"/>
</dbReference>
<keyword evidence="13" id="KW-0030">Aminoacyl-tRNA synthetase</keyword>
<evidence type="ECO:0000256" key="12">
    <source>
        <dbReference type="ARBA" id="ARBA00022917"/>
    </source>
</evidence>
<dbReference type="InParanoid" id="Q9HIP8"/>
<comment type="subcellular location">
    <subcellularLocation>
        <location evidence="2">Cytoplasm</location>
    </subcellularLocation>
</comment>
<comment type="subunit">
    <text evidence="3">Homodimer.</text>
</comment>
<dbReference type="FunCoup" id="Q9HIP8">
    <property type="interactions" value="1"/>
</dbReference>
<dbReference type="InterPro" id="IPR051270">
    <property type="entry name" value="Tyrosine-tRNA_ligase_regulator"/>
</dbReference>
<comment type="function">
    <text evidence="1">Is required not only for elongation of protein synthesis but also for the initiation of all mRNA translation through initiator tRNA(fMet) aminoacylation.</text>
</comment>
<dbReference type="NCBIfam" id="TIGR00399">
    <property type="entry name" value="metG_C_term"/>
    <property type="match status" value="1"/>
</dbReference>
<accession>Q9HIP8</accession>
<evidence type="ECO:0000256" key="7">
    <source>
        <dbReference type="ARBA" id="ARBA00022555"/>
    </source>
</evidence>
<dbReference type="eggNOG" id="arCOG01136">
    <property type="taxonomic scope" value="Archaea"/>
</dbReference>
<dbReference type="KEGG" id="tac:Ta1284"/>
<evidence type="ECO:0000256" key="6">
    <source>
        <dbReference type="ARBA" id="ARBA00022490"/>
    </source>
</evidence>
<dbReference type="PANTHER" id="PTHR11586">
    <property type="entry name" value="TRNA-AMINOACYLATION COFACTOR ARC1 FAMILY MEMBER"/>
    <property type="match status" value="1"/>
</dbReference>
<comment type="catalytic activity">
    <reaction evidence="15">
        <text>tRNA(Met) + L-methionine + ATP = L-methionyl-tRNA(Met) + AMP + diphosphate</text>
        <dbReference type="Rhea" id="RHEA:13481"/>
        <dbReference type="Rhea" id="RHEA-COMP:9667"/>
        <dbReference type="Rhea" id="RHEA-COMP:9698"/>
        <dbReference type="ChEBI" id="CHEBI:30616"/>
        <dbReference type="ChEBI" id="CHEBI:33019"/>
        <dbReference type="ChEBI" id="CHEBI:57844"/>
        <dbReference type="ChEBI" id="CHEBI:78442"/>
        <dbReference type="ChEBI" id="CHEBI:78530"/>
        <dbReference type="ChEBI" id="CHEBI:456215"/>
        <dbReference type="EC" id="6.1.1.10"/>
    </reaction>
</comment>
<name>Q9HIP8_THEAC</name>
<evidence type="ECO:0000256" key="13">
    <source>
        <dbReference type="ARBA" id="ARBA00023146"/>
    </source>
</evidence>
<evidence type="ECO:0000256" key="4">
    <source>
        <dbReference type="ARBA" id="ARBA00012838"/>
    </source>
</evidence>
<dbReference type="HOGENOM" id="CLU_065946_3_1_2"/>
<dbReference type="EMBL" id="AL445067">
    <property type="protein sequence ID" value="CAC12407.1"/>
    <property type="molecule type" value="Genomic_DNA"/>
</dbReference>
<dbReference type="InterPro" id="IPR002547">
    <property type="entry name" value="tRNA-bd_dom"/>
</dbReference>
<dbReference type="PaxDb" id="273075-Ta1284"/>
<keyword evidence="11 16" id="KW-0694">RNA-binding</keyword>
<proteinExistence type="predicted"/>
<dbReference type="GO" id="GO:0006431">
    <property type="term" value="P:methionyl-tRNA aminoacylation"/>
    <property type="evidence" value="ECO:0007669"/>
    <property type="project" value="InterPro"/>
</dbReference>
<dbReference type="SUPFAM" id="SSF50249">
    <property type="entry name" value="Nucleic acid-binding proteins"/>
    <property type="match status" value="1"/>
</dbReference>
<evidence type="ECO:0000256" key="16">
    <source>
        <dbReference type="PROSITE-ProRule" id="PRU00209"/>
    </source>
</evidence>
<sequence>MEIDINYFRQLDIRAVKVVSAEKVEKSRSLLRLIVDLGGEQKQIISSIADYYNPSDLVGKTIIILNNLKPAKFMGLESQGMLLAVDNEDGVKLLTVDGEVKPGSRVS</sequence>
<evidence type="ECO:0000313" key="18">
    <source>
        <dbReference type="EMBL" id="CAC12407.1"/>
    </source>
</evidence>
<dbReference type="Proteomes" id="UP000001024">
    <property type="component" value="Chromosome"/>
</dbReference>
<keyword evidence="6" id="KW-0963">Cytoplasm</keyword>
<evidence type="ECO:0000256" key="1">
    <source>
        <dbReference type="ARBA" id="ARBA00003314"/>
    </source>
</evidence>
<dbReference type="EC" id="6.1.1.10" evidence="4"/>
<evidence type="ECO:0000256" key="14">
    <source>
        <dbReference type="ARBA" id="ARBA00030904"/>
    </source>
</evidence>
<dbReference type="CDD" id="cd02800">
    <property type="entry name" value="tRNA_bind_EcMetRS_like"/>
    <property type="match status" value="1"/>
</dbReference>
<dbReference type="PROSITE" id="PS50886">
    <property type="entry name" value="TRBD"/>
    <property type="match status" value="1"/>
</dbReference>
<protein>
    <recommendedName>
        <fullName evidence="5">Methionine--tRNA ligase</fullName>
        <ecNumber evidence="4">6.1.1.10</ecNumber>
    </recommendedName>
    <alternativeName>
        <fullName evidence="14">Methionyl-tRNA synthetase</fullName>
    </alternativeName>
</protein>
<dbReference type="STRING" id="273075.gene:9572507"/>
<evidence type="ECO:0000256" key="5">
    <source>
        <dbReference type="ARBA" id="ARBA00018753"/>
    </source>
</evidence>
<evidence type="ECO:0000256" key="9">
    <source>
        <dbReference type="ARBA" id="ARBA00022741"/>
    </source>
</evidence>
<evidence type="ECO:0000313" key="19">
    <source>
        <dbReference type="Proteomes" id="UP000001024"/>
    </source>
</evidence>
<evidence type="ECO:0000259" key="17">
    <source>
        <dbReference type="PROSITE" id="PS50886"/>
    </source>
</evidence>
<evidence type="ECO:0000256" key="10">
    <source>
        <dbReference type="ARBA" id="ARBA00022840"/>
    </source>
</evidence>
<dbReference type="InterPro" id="IPR004495">
    <property type="entry name" value="Met-tRNA-synth_bsu_C"/>
</dbReference>
<keyword evidence="19" id="KW-1185">Reference proteome</keyword>
<feature type="domain" description="TRNA-binding" evidence="17">
    <location>
        <begin position="7"/>
        <end position="107"/>
    </location>
</feature>
<organism evidence="18 19">
    <name type="scientific">Thermoplasma acidophilum (strain ATCC 25905 / DSM 1728 / JCM 9062 / NBRC 15155 / AMRC-C165)</name>
    <dbReference type="NCBI Taxonomy" id="273075"/>
    <lineage>
        <taxon>Archaea</taxon>
        <taxon>Methanobacteriati</taxon>
        <taxon>Thermoplasmatota</taxon>
        <taxon>Thermoplasmata</taxon>
        <taxon>Thermoplasmatales</taxon>
        <taxon>Thermoplasmataceae</taxon>
        <taxon>Thermoplasma</taxon>
    </lineage>
</organism>
<gene>
    <name evidence="18" type="ordered locus">Ta1284</name>
</gene>
<evidence type="ECO:0000256" key="3">
    <source>
        <dbReference type="ARBA" id="ARBA00011738"/>
    </source>
</evidence>
<evidence type="ECO:0000256" key="8">
    <source>
        <dbReference type="ARBA" id="ARBA00022598"/>
    </source>
</evidence>
<evidence type="ECO:0000256" key="15">
    <source>
        <dbReference type="ARBA" id="ARBA00047364"/>
    </source>
</evidence>
<keyword evidence="10" id="KW-0067">ATP-binding</keyword>